<keyword evidence="6" id="KW-0238">DNA-binding</keyword>
<dbReference type="AlphaFoldDB" id="A0AAN6LUW2"/>
<dbReference type="GO" id="GO:0006366">
    <property type="term" value="P:transcription by RNA polymerase II"/>
    <property type="evidence" value="ECO:0007669"/>
    <property type="project" value="InterPro"/>
</dbReference>
<protein>
    <recommendedName>
        <fullName evidence="12">F-box domain-containing protein</fullName>
    </recommendedName>
</protein>
<keyword evidence="8" id="KW-0539">Nucleus</keyword>
<keyword evidence="3" id="KW-0479">Metal-binding</keyword>
<keyword evidence="4" id="KW-0677">Repeat</keyword>
<evidence type="ECO:0008006" key="12">
    <source>
        <dbReference type="Google" id="ProtNLM"/>
    </source>
</evidence>
<evidence type="ECO:0000256" key="5">
    <source>
        <dbReference type="ARBA" id="ARBA00022833"/>
    </source>
</evidence>
<feature type="compositionally biased region" description="Low complexity" evidence="9">
    <location>
        <begin position="592"/>
        <end position="607"/>
    </location>
</feature>
<keyword evidence="2" id="KW-0597">Phosphoprotein</keyword>
<organism evidence="10 11">
    <name type="scientific">Pseudopithomyces chartarum</name>
    <dbReference type="NCBI Taxonomy" id="1892770"/>
    <lineage>
        <taxon>Eukaryota</taxon>
        <taxon>Fungi</taxon>
        <taxon>Dikarya</taxon>
        <taxon>Ascomycota</taxon>
        <taxon>Pezizomycotina</taxon>
        <taxon>Dothideomycetes</taxon>
        <taxon>Pleosporomycetidae</taxon>
        <taxon>Pleosporales</taxon>
        <taxon>Massarineae</taxon>
        <taxon>Didymosphaeriaceae</taxon>
        <taxon>Pseudopithomyces</taxon>
    </lineage>
</organism>
<evidence type="ECO:0000256" key="9">
    <source>
        <dbReference type="SAM" id="MobiDB-lite"/>
    </source>
</evidence>
<comment type="caution">
    <text evidence="10">The sequence shown here is derived from an EMBL/GenBank/DDBJ whole genome shotgun (WGS) entry which is preliminary data.</text>
</comment>
<evidence type="ECO:0000313" key="10">
    <source>
        <dbReference type="EMBL" id="KAK3207566.1"/>
    </source>
</evidence>
<evidence type="ECO:0000256" key="2">
    <source>
        <dbReference type="ARBA" id="ARBA00022553"/>
    </source>
</evidence>
<dbReference type="EMBL" id="WVTA01000009">
    <property type="protein sequence ID" value="KAK3207566.1"/>
    <property type="molecule type" value="Genomic_DNA"/>
</dbReference>
<comment type="subcellular location">
    <subcellularLocation>
        <location evidence="1">Nucleus</location>
    </subcellularLocation>
</comment>
<evidence type="ECO:0000313" key="11">
    <source>
        <dbReference type="Proteomes" id="UP001280581"/>
    </source>
</evidence>
<gene>
    <name evidence="10" type="ORF">GRF29_103g1393713</name>
</gene>
<feature type="region of interest" description="Disordered" evidence="9">
    <location>
        <begin position="578"/>
        <end position="617"/>
    </location>
</feature>
<feature type="compositionally biased region" description="Acidic residues" evidence="9">
    <location>
        <begin position="530"/>
        <end position="539"/>
    </location>
</feature>
<evidence type="ECO:0000256" key="4">
    <source>
        <dbReference type="ARBA" id="ARBA00022737"/>
    </source>
</evidence>
<dbReference type="PROSITE" id="PS00115">
    <property type="entry name" value="RNA_POL_II_REPEAT"/>
    <property type="match status" value="1"/>
</dbReference>
<evidence type="ECO:0000256" key="8">
    <source>
        <dbReference type="ARBA" id="ARBA00023242"/>
    </source>
</evidence>
<dbReference type="InterPro" id="IPR000684">
    <property type="entry name" value="RNA_pol_II_repeat_euk"/>
</dbReference>
<keyword evidence="7" id="KW-0804">Transcription</keyword>
<dbReference type="GO" id="GO:0046872">
    <property type="term" value="F:metal ion binding"/>
    <property type="evidence" value="ECO:0007669"/>
    <property type="project" value="UniProtKB-KW"/>
</dbReference>
<feature type="region of interest" description="Disordered" evidence="9">
    <location>
        <begin position="530"/>
        <end position="560"/>
    </location>
</feature>
<sequence length="617" mass="71424">MATLVEFPNELIDHVATYLLPGSIEALALSCKTIYGKCKYAIQKHNDYRKKYKTWSNRGTRRDDALYFLHEITNDPLAAEYVESLSFWDLRSFQEIKEARQVLGADWRIWKDAQTMQRIIHMIEEKLEVYLEALSIDTEFWYSRIRHEANPWDHFTQSQSDSDHSSVPPPPRRIFGFITALTVLCLLPNLRELTLHPDFPGSRSDTASALLFPIRQLFRHRPRDGTYPLAYRPLEKLETLLPYQWNSPHVVVLLEHIRPFLELPNLRNVFSTSGVYEPNHRRYLEEGHYLDYAPGWIEIPVGFTPEWGSLSLRRLELYNSSLNHHGLSVLLQSCDQLEVFKYMHQYKVSTINNWSSEDSWDVESFVAQLGYAAGKSLKELYLRDDLNSSTCNHVGDLSQLEVLEKLEIDVGMFASRNTEQALLADMLPSCLQHLTIYIRNEADLSWLPRLTSGLAIQRQERLHNIEEICLKNLACGVSRPPEHYAATRNFVEEEGVKWIDDEPDAWSQKWEGWPREYCTRFAYSNEMMDFSDDDETDENEPSKTSFERQDPVVYDTNYPPYSPTSPLYTALSPVYSPIYSPDAAQASPPYSPNYEPTTPSYSPTSPTRVPNSPRLPS</sequence>
<accession>A0AAN6LUW2</accession>
<dbReference type="GO" id="GO:0005634">
    <property type="term" value="C:nucleus"/>
    <property type="evidence" value="ECO:0007669"/>
    <property type="project" value="UniProtKB-SubCell"/>
</dbReference>
<dbReference type="Proteomes" id="UP001280581">
    <property type="component" value="Unassembled WGS sequence"/>
</dbReference>
<evidence type="ECO:0000256" key="6">
    <source>
        <dbReference type="ARBA" id="ARBA00023125"/>
    </source>
</evidence>
<dbReference type="GO" id="GO:0003677">
    <property type="term" value="F:DNA binding"/>
    <property type="evidence" value="ECO:0007669"/>
    <property type="project" value="UniProtKB-KW"/>
</dbReference>
<evidence type="ECO:0000256" key="7">
    <source>
        <dbReference type="ARBA" id="ARBA00023163"/>
    </source>
</evidence>
<reference evidence="10 11" key="1">
    <citation type="submission" date="2021-02" db="EMBL/GenBank/DDBJ databases">
        <title>Genome assembly of Pseudopithomyces chartarum.</title>
        <authorList>
            <person name="Jauregui R."/>
            <person name="Singh J."/>
            <person name="Voisey C."/>
        </authorList>
    </citation>
    <scope>NUCLEOTIDE SEQUENCE [LARGE SCALE GENOMIC DNA]</scope>
    <source>
        <strain evidence="10 11">AGR01</strain>
    </source>
</reference>
<evidence type="ECO:0000256" key="1">
    <source>
        <dbReference type="ARBA" id="ARBA00004123"/>
    </source>
</evidence>
<keyword evidence="5" id="KW-0862">Zinc</keyword>
<name>A0AAN6LUW2_9PLEO</name>
<proteinExistence type="predicted"/>
<keyword evidence="11" id="KW-1185">Reference proteome</keyword>
<evidence type="ECO:0000256" key="3">
    <source>
        <dbReference type="ARBA" id="ARBA00022723"/>
    </source>
</evidence>